<feature type="region of interest" description="Disordered" evidence="1">
    <location>
        <begin position="1"/>
        <end position="25"/>
    </location>
</feature>
<evidence type="ECO:0000313" key="2">
    <source>
        <dbReference type="EnsemblMetazoa" id="LLOJ009013-PA"/>
    </source>
</evidence>
<sequence>MSCNDDLAPTESDMGPRPPQNGAMDTDALRECYSDAPQYNLSLYGFCLSLEAMSRYVGQINRVYGGISFEPFFFAICRETHDAQWDGKTTPSYQYEEK</sequence>
<keyword evidence="3" id="KW-1185">Reference proteome</keyword>
<accession>A0A1B0GKN8</accession>
<dbReference type="VEuPathDB" id="VectorBase:LLOJ009013"/>
<reference evidence="2" key="1">
    <citation type="submission" date="2020-05" db="UniProtKB">
        <authorList>
            <consortium name="EnsemblMetazoa"/>
        </authorList>
    </citation>
    <scope>IDENTIFICATION</scope>
    <source>
        <strain evidence="2">Jacobina</strain>
    </source>
</reference>
<organism evidence="2 3">
    <name type="scientific">Lutzomyia longipalpis</name>
    <name type="common">Sand fly</name>
    <dbReference type="NCBI Taxonomy" id="7200"/>
    <lineage>
        <taxon>Eukaryota</taxon>
        <taxon>Metazoa</taxon>
        <taxon>Ecdysozoa</taxon>
        <taxon>Arthropoda</taxon>
        <taxon>Hexapoda</taxon>
        <taxon>Insecta</taxon>
        <taxon>Pterygota</taxon>
        <taxon>Neoptera</taxon>
        <taxon>Endopterygota</taxon>
        <taxon>Diptera</taxon>
        <taxon>Nematocera</taxon>
        <taxon>Psychodoidea</taxon>
        <taxon>Psychodidae</taxon>
        <taxon>Lutzomyia</taxon>
        <taxon>Lutzomyia</taxon>
    </lineage>
</organism>
<dbReference type="EMBL" id="AJWK01030817">
    <property type="status" value="NOT_ANNOTATED_CDS"/>
    <property type="molecule type" value="Genomic_DNA"/>
</dbReference>
<protein>
    <submittedName>
        <fullName evidence="2">Uncharacterized protein</fullName>
    </submittedName>
</protein>
<dbReference type="EnsemblMetazoa" id="LLOJ009013-RA">
    <property type="protein sequence ID" value="LLOJ009013-PA"/>
    <property type="gene ID" value="LLOJ009013"/>
</dbReference>
<dbReference type="AlphaFoldDB" id="A0A1B0GKN8"/>
<proteinExistence type="predicted"/>
<evidence type="ECO:0000313" key="3">
    <source>
        <dbReference type="Proteomes" id="UP000092461"/>
    </source>
</evidence>
<name>A0A1B0GKN8_LUTLO</name>
<evidence type="ECO:0000256" key="1">
    <source>
        <dbReference type="SAM" id="MobiDB-lite"/>
    </source>
</evidence>
<dbReference type="Proteomes" id="UP000092461">
    <property type="component" value="Unassembled WGS sequence"/>
</dbReference>